<comment type="caution">
    <text evidence="1">The sequence shown here is derived from an EMBL/GenBank/DDBJ whole genome shotgun (WGS) entry which is preliminary data.</text>
</comment>
<gene>
    <name evidence="1" type="ORF">QCA50_011862</name>
</gene>
<sequence>MEELWNRTTGEGSWTNTLCACALVCSRWWAAARPFIFRYVIIRNSEHIHQLARQIHHEPNIALWIRKLRFEGKSNPRRRFLFSTPQSTVKEDLDAWMYTFFSVIRSHLCNVKTLEIFGFKHLSQRREDYEAYARWILHLSTLDSVESLHLARCELPPNATTALIRAFSKLCKVSLTCVSFRGSNGAELAEMASMSGPSHLEGSPPVNLKGSVKYPVLYSPPRLTSFSVDNDLSAYIVLRLELLKDWLCPRRLASSLQYLHLGGCLDWGTVAEFIAALGPSPAFHTLRICVEITEEERASCRFDISGLTNLKHFILDCPRTHLNAGIMECICQLFTQVEITDLDETTLRLVRTKGLDCVMALDRFLCGEEFRKLKQLNVSIADYSAEVQSWYVVKKAKELFQNMETKGISRVVDAMKAQMP</sequence>
<name>A0AAW0FXV8_9APHY</name>
<protein>
    <recommendedName>
        <fullName evidence="3">F-box domain-containing protein</fullName>
    </recommendedName>
</protein>
<accession>A0AAW0FXV8</accession>
<organism evidence="1 2">
    <name type="scientific">Cerrena zonata</name>
    <dbReference type="NCBI Taxonomy" id="2478898"/>
    <lineage>
        <taxon>Eukaryota</taxon>
        <taxon>Fungi</taxon>
        <taxon>Dikarya</taxon>
        <taxon>Basidiomycota</taxon>
        <taxon>Agaricomycotina</taxon>
        <taxon>Agaricomycetes</taxon>
        <taxon>Polyporales</taxon>
        <taxon>Cerrenaceae</taxon>
        <taxon>Cerrena</taxon>
    </lineage>
</organism>
<proteinExistence type="predicted"/>
<dbReference type="InterPro" id="IPR032675">
    <property type="entry name" value="LRR_dom_sf"/>
</dbReference>
<dbReference type="AlphaFoldDB" id="A0AAW0FXV8"/>
<evidence type="ECO:0000313" key="2">
    <source>
        <dbReference type="Proteomes" id="UP001385951"/>
    </source>
</evidence>
<keyword evidence="2" id="KW-1185">Reference proteome</keyword>
<dbReference type="EMBL" id="JASBNA010000022">
    <property type="protein sequence ID" value="KAK7685027.1"/>
    <property type="molecule type" value="Genomic_DNA"/>
</dbReference>
<dbReference type="SUPFAM" id="SSF52047">
    <property type="entry name" value="RNI-like"/>
    <property type="match status" value="1"/>
</dbReference>
<reference evidence="1 2" key="1">
    <citation type="submission" date="2022-09" db="EMBL/GenBank/DDBJ databases">
        <authorList>
            <person name="Palmer J.M."/>
        </authorList>
    </citation>
    <scope>NUCLEOTIDE SEQUENCE [LARGE SCALE GENOMIC DNA]</scope>
    <source>
        <strain evidence="1 2">DSM 7382</strain>
    </source>
</reference>
<evidence type="ECO:0000313" key="1">
    <source>
        <dbReference type="EMBL" id="KAK7685027.1"/>
    </source>
</evidence>
<evidence type="ECO:0008006" key="3">
    <source>
        <dbReference type="Google" id="ProtNLM"/>
    </source>
</evidence>
<dbReference type="Gene3D" id="3.80.10.10">
    <property type="entry name" value="Ribonuclease Inhibitor"/>
    <property type="match status" value="1"/>
</dbReference>
<dbReference type="Proteomes" id="UP001385951">
    <property type="component" value="Unassembled WGS sequence"/>
</dbReference>